<dbReference type="Proteomes" id="UP000249922">
    <property type="component" value="Chromosome"/>
</dbReference>
<evidence type="ECO:0000256" key="4">
    <source>
        <dbReference type="ARBA" id="ARBA00023136"/>
    </source>
</evidence>
<gene>
    <name evidence="6" type="ORF">DPM13_12630</name>
</gene>
<evidence type="ECO:0000313" key="7">
    <source>
        <dbReference type="Proteomes" id="UP000249922"/>
    </source>
</evidence>
<name>A0ABN5MA15_9RHOB</name>
<keyword evidence="4 5" id="KW-0472">Membrane</keyword>
<evidence type="ECO:0000256" key="2">
    <source>
        <dbReference type="ARBA" id="ARBA00022692"/>
    </source>
</evidence>
<keyword evidence="7" id="KW-1185">Reference proteome</keyword>
<keyword evidence="2 5" id="KW-0812">Transmembrane</keyword>
<organism evidence="6 7">
    <name type="scientific">Paracoccus mutanolyticus</name>
    <dbReference type="NCBI Taxonomy" id="1499308"/>
    <lineage>
        <taxon>Bacteria</taxon>
        <taxon>Pseudomonadati</taxon>
        <taxon>Pseudomonadota</taxon>
        <taxon>Alphaproteobacteria</taxon>
        <taxon>Rhodobacterales</taxon>
        <taxon>Paracoccaceae</taxon>
        <taxon>Paracoccus</taxon>
    </lineage>
</organism>
<sequence length="62" mass="6783">MPRSADRLPLGGMLRRLALLTRTDIRFKRLLEVLVLVPMFISSIVLAFGYTVSVGPSGKPGV</sequence>
<proteinExistence type="predicted"/>
<evidence type="ECO:0000313" key="6">
    <source>
        <dbReference type="EMBL" id="AWX93636.1"/>
    </source>
</evidence>
<evidence type="ECO:0000256" key="3">
    <source>
        <dbReference type="ARBA" id="ARBA00022989"/>
    </source>
</evidence>
<dbReference type="InterPro" id="IPR035906">
    <property type="entry name" value="MetI-like_sf"/>
</dbReference>
<accession>A0ABN5MA15</accession>
<reference evidence="6 7" key="1">
    <citation type="submission" date="2018-06" db="EMBL/GenBank/DDBJ databases">
        <title>Complete genome sequence of Paracoccus mutanolyticus strain RSP-02 isolated from cellulosic waste.</title>
        <authorList>
            <person name="Amrutha R.N."/>
            <person name="Shrivastav A."/>
            <person name="Buddana S.K."/>
            <person name="Deshpande U."/>
            <person name="Prakasham R.S."/>
        </authorList>
    </citation>
    <scope>NUCLEOTIDE SEQUENCE [LARGE SCALE GENOMIC DNA]</scope>
    <source>
        <strain evidence="6 7">RSP-02</strain>
    </source>
</reference>
<protein>
    <recommendedName>
        <fullName evidence="8">ABC transporter permease</fullName>
    </recommendedName>
</protein>
<dbReference type="SUPFAM" id="SSF161098">
    <property type="entry name" value="MetI-like"/>
    <property type="match status" value="1"/>
</dbReference>
<keyword evidence="3 5" id="KW-1133">Transmembrane helix</keyword>
<evidence type="ECO:0000256" key="5">
    <source>
        <dbReference type="SAM" id="Phobius"/>
    </source>
</evidence>
<evidence type="ECO:0000256" key="1">
    <source>
        <dbReference type="ARBA" id="ARBA00004141"/>
    </source>
</evidence>
<evidence type="ECO:0008006" key="8">
    <source>
        <dbReference type="Google" id="ProtNLM"/>
    </source>
</evidence>
<feature type="transmembrane region" description="Helical" evidence="5">
    <location>
        <begin position="30"/>
        <end position="52"/>
    </location>
</feature>
<comment type="subcellular location">
    <subcellularLocation>
        <location evidence="1">Membrane</location>
        <topology evidence="1">Multi-pass membrane protein</topology>
    </subcellularLocation>
</comment>
<dbReference type="EMBL" id="CP030239">
    <property type="protein sequence ID" value="AWX93636.1"/>
    <property type="molecule type" value="Genomic_DNA"/>
</dbReference>
<dbReference type="Gene3D" id="1.10.3720.10">
    <property type="entry name" value="MetI-like"/>
    <property type="match status" value="1"/>
</dbReference>